<dbReference type="GO" id="GO:0016020">
    <property type="term" value="C:membrane"/>
    <property type="evidence" value="ECO:0007669"/>
    <property type="project" value="EnsemblFungi"/>
</dbReference>
<reference evidence="4" key="2">
    <citation type="submission" date="2012-08" db="EMBL/GenBank/DDBJ databases">
        <title>Genome sequence of Kazachstania naganishii.</title>
        <authorList>
            <person name="Gordon J.L."/>
            <person name="Armisen D."/>
            <person name="Proux-Wera E."/>
            <person name="OhEigeartaigh S.S."/>
            <person name="Byrne K.P."/>
            <person name="Wolfe K.H."/>
        </authorList>
    </citation>
    <scope>NUCLEOTIDE SEQUENCE [LARGE SCALE GENOMIC DNA]</scope>
    <source>
        <strain evidence="4">ATCC MYA-139 / BCRC 22969 / CBS 8797 / CCRC 22969 / KCTC 17520 / NBRC 10181 / NCYC 3082</strain>
    </source>
</reference>
<dbReference type="Gene3D" id="4.10.240.10">
    <property type="entry name" value="Zn(2)-C6 fungal-type DNA-binding domain"/>
    <property type="match status" value="1"/>
</dbReference>
<dbReference type="GO" id="GO:0001228">
    <property type="term" value="F:DNA-binding transcription activator activity, RNA polymerase II-specific"/>
    <property type="evidence" value="ECO:0007669"/>
    <property type="project" value="EnsemblFungi"/>
</dbReference>
<dbReference type="AlphaFoldDB" id="J7S227"/>
<dbReference type="InterPro" id="IPR053157">
    <property type="entry name" value="Sterol_Uptake_Regulator"/>
</dbReference>
<accession>J7S227</accession>
<dbReference type="InterPro" id="IPR021858">
    <property type="entry name" value="Fun_TF"/>
</dbReference>
<dbReference type="GO" id="GO:0000978">
    <property type="term" value="F:RNA polymerase II cis-regulatory region sequence-specific DNA binding"/>
    <property type="evidence" value="ECO:0007669"/>
    <property type="project" value="EnsemblFungi"/>
</dbReference>
<dbReference type="eggNOG" id="ENOG502QRM1">
    <property type="taxonomic scope" value="Eukaryota"/>
</dbReference>
<keyword evidence="4" id="KW-1185">Reference proteome</keyword>
<dbReference type="EMBL" id="HE978314">
    <property type="protein sequence ID" value="CCK67944.1"/>
    <property type="molecule type" value="Genomic_DNA"/>
</dbReference>
<dbReference type="GO" id="GO:2000911">
    <property type="term" value="P:positive regulation of sterol import"/>
    <property type="evidence" value="ECO:0007669"/>
    <property type="project" value="EnsemblFungi"/>
</dbReference>
<gene>
    <name evidence="3" type="primary">KNAG0A02550</name>
    <name evidence="3" type="ordered locus">KNAG_0A02550</name>
</gene>
<evidence type="ECO:0000259" key="2">
    <source>
        <dbReference type="PROSITE" id="PS50048"/>
    </source>
</evidence>
<dbReference type="OMA" id="FHVKGAV"/>
<reference evidence="3 4" key="1">
    <citation type="journal article" date="2011" name="Proc. Natl. Acad. Sci. U.S.A.">
        <title>Evolutionary erosion of yeast sex chromosomes by mating-type switching accidents.</title>
        <authorList>
            <person name="Gordon J.L."/>
            <person name="Armisen D."/>
            <person name="Proux-Wera E."/>
            <person name="Oheigeartaigh S.S."/>
            <person name="Byrne K.P."/>
            <person name="Wolfe K.H."/>
        </authorList>
    </citation>
    <scope>NUCLEOTIDE SEQUENCE [LARGE SCALE GENOMIC DNA]</scope>
    <source>
        <strain evidence="4">ATCC MYA-139 / BCRC 22969 / CBS 8797 / CCRC 22969 / KCTC 17520 / NBRC 10181 / NCYC 3082</strain>
    </source>
</reference>
<dbReference type="GO" id="GO:0048471">
    <property type="term" value="C:perinuclear region of cytoplasm"/>
    <property type="evidence" value="ECO:0007669"/>
    <property type="project" value="EnsemblFungi"/>
</dbReference>
<feature type="compositionally biased region" description="Polar residues" evidence="1">
    <location>
        <begin position="317"/>
        <end position="326"/>
    </location>
</feature>
<feature type="compositionally biased region" description="Basic and acidic residues" evidence="1">
    <location>
        <begin position="340"/>
        <end position="351"/>
    </location>
</feature>
<proteinExistence type="predicted"/>
<dbReference type="SUPFAM" id="SSF57701">
    <property type="entry name" value="Zn2/Cys6 DNA-binding domain"/>
    <property type="match status" value="1"/>
</dbReference>
<name>J7S227_HUIN7</name>
<dbReference type="GO" id="GO:1900436">
    <property type="term" value="P:positive regulation of filamentous growth of a population of unicellular organisms in response to starvation"/>
    <property type="evidence" value="ECO:0007669"/>
    <property type="project" value="EnsemblFungi"/>
</dbReference>
<dbReference type="Pfam" id="PF00172">
    <property type="entry name" value="Zn_clus"/>
    <property type="match status" value="1"/>
</dbReference>
<organism evidence="3 4">
    <name type="scientific">Huiozyma naganishii (strain ATCC MYA-139 / BCRC 22969 / CBS 8797 / KCTC 17520 / NBRC 10181 / NCYC 3082 / Yp74L-3)</name>
    <name type="common">Yeast</name>
    <name type="synonym">Kazachstania naganishii</name>
    <dbReference type="NCBI Taxonomy" id="1071383"/>
    <lineage>
        <taxon>Eukaryota</taxon>
        <taxon>Fungi</taxon>
        <taxon>Dikarya</taxon>
        <taxon>Ascomycota</taxon>
        <taxon>Saccharomycotina</taxon>
        <taxon>Saccharomycetes</taxon>
        <taxon>Saccharomycetales</taxon>
        <taxon>Saccharomycetaceae</taxon>
        <taxon>Huiozyma</taxon>
    </lineage>
</organism>
<dbReference type="PROSITE" id="PS50048">
    <property type="entry name" value="ZN2_CY6_FUNGAL_2"/>
    <property type="match status" value="1"/>
</dbReference>
<dbReference type="STRING" id="1071383.J7S227"/>
<sequence>MMFDSAELVDEHGKRVSKNSTGKRKFHNKSKNGCDNCKRRRVKCDEGKPFCQKCANMRLECVFTPPQPRRKKSKVSNTLKRDCEPSVAATTATTTIKVHDSESLENEPPEMAAQTPKPDIAAAENKIADNLRRLQQYQQLQQLQQQHAQLFSQINSSLGNNPATTAGISQHFFSLLGNPQSSTLNSTPASGTVNSTENFLLPPSFTNTPSGFTSMGSTDSANTAPLPTSNSNLQTLGMNTSNGMSNMASPTKLPSFNASNNTAFNSNKFNLKSLNLIPNLLSSNMSSLAAGLNMPLDLQDILGGMRGMVPNGASLPNGKSSRSAKANSAEEALANMQQQQEERVKNSEKNALAHDSDKFMIPMMKSELDAAADDTSSQQTPTHNASGVNSSISESPLGSASTTSTTNETIPRLVELSSQAKINLIDLKLFHHYCSVVWPTIIEAGISGPDVWKTYIPELAFDYPFLMHTILAFAATHLSRTEPGLESYVSSHRLEALKLLREAVLEISDENTDALVASSLILIMDSLANASNTGPDSATTSPGDVNASAWIFHVKGAVTILTAVWPLPETSRFSNLISLDLSDLSNVLSQENRTVSELVCFDESISDLYPVEIDSPYLITLAYLDQLHREKNQLDFLLRIFAFPALLDRTFLALLMTGDLGAMRIMRSYYKMLMGFTTEVKDKVWFLEGVSQVLPQDVDEYSGGGGMHMMLDFLGGGLPSMTTTNLSEFM</sequence>
<feature type="region of interest" description="Disordered" evidence="1">
    <location>
        <begin position="1"/>
        <end position="32"/>
    </location>
</feature>
<dbReference type="PANTHER" id="PTHR47784:SF5">
    <property type="entry name" value="STEROL UPTAKE CONTROL PROTEIN 2"/>
    <property type="match status" value="1"/>
</dbReference>
<dbReference type="OrthoDB" id="416217at2759"/>
<dbReference type="GO" id="GO:0008270">
    <property type="term" value="F:zinc ion binding"/>
    <property type="evidence" value="ECO:0007669"/>
    <property type="project" value="InterPro"/>
</dbReference>
<dbReference type="PANTHER" id="PTHR47784">
    <property type="entry name" value="STEROL UPTAKE CONTROL PROTEIN 2"/>
    <property type="match status" value="1"/>
</dbReference>
<evidence type="ECO:0000313" key="4">
    <source>
        <dbReference type="Proteomes" id="UP000006310"/>
    </source>
</evidence>
<dbReference type="Proteomes" id="UP000006310">
    <property type="component" value="Chromosome 1"/>
</dbReference>
<feature type="compositionally biased region" description="Polar residues" evidence="1">
    <location>
        <begin position="374"/>
        <end position="407"/>
    </location>
</feature>
<protein>
    <recommendedName>
        <fullName evidence="2">Zn(2)-C6 fungal-type domain-containing protein</fullName>
    </recommendedName>
</protein>
<dbReference type="CDD" id="cd00067">
    <property type="entry name" value="GAL4"/>
    <property type="match status" value="1"/>
</dbReference>
<dbReference type="KEGG" id="kng:KNAG_0A02550"/>
<dbReference type="GeneID" id="34523579"/>
<dbReference type="RefSeq" id="XP_022462190.1">
    <property type="nucleotide sequence ID" value="XM_022606819.1"/>
</dbReference>
<dbReference type="GO" id="GO:0070452">
    <property type="term" value="P:positive regulation of ergosterol biosynthetic process"/>
    <property type="evidence" value="ECO:0007669"/>
    <property type="project" value="EnsemblFungi"/>
</dbReference>
<feature type="region of interest" description="Disordered" evidence="1">
    <location>
        <begin position="312"/>
        <end position="351"/>
    </location>
</feature>
<feature type="domain" description="Zn(2)-C6 fungal-type" evidence="2">
    <location>
        <begin position="33"/>
        <end position="63"/>
    </location>
</feature>
<feature type="compositionally biased region" description="Basic residues" evidence="1">
    <location>
        <begin position="15"/>
        <end position="30"/>
    </location>
</feature>
<dbReference type="InterPro" id="IPR036864">
    <property type="entry name" value="Zn2-C6_fun-type_DNA-bd_sf"/>
</dbReference>
<dbReference type="HOGENOM" id="CLU_011669_0_0_1"/>
<dbReference type="Pfam" id="PF11951">
    <property type="entry name" value="Fungal_trans_2"/>
    <property type="match status" value="1"/>
</dbReference>
<evidence type="ECO:0000256" key="1">
    <source>
        <dbReference type="SAM" id="MobiDB-lite"/>
    </source>
</evidence>
<feature type="region of interest" description="Disordered" evidence="1">
    <location>
        <begin position="369"/>
        <end position="407"/>
    </location>
</feature>
<evidence type="ECO:0000313" key="3">
    <source>
        <dbReference type="EMBL" id="CCK67944.1"/>
    </source>
</evidence>
<dbReference type="SMART" id="SM00066">
    <property type="entry name" value="GAL4"/>
    <property type="match status" value="1"/>
</dbReference>
<dbReference type="PROSITE" id="PS00463">
    <property type="entry name" value="ZN2_CY6_FUNGAL_1"/>
    <property type="match status" value="1"/>
</dbReference>
<dbReference type="InterPro" id="IPR001138">
    <property type="entry name" value="Zn2Cys6_DnaBD"/>
</dbReference>